<keyword evidence="3" id="KW-1185">Reference proteome</keyword>
<dbReference type="WBParaSite" id="DME_0000631101-mRNA-1">
    <property type="protein sequence ID" value="DME_0000631101-mRNA-1"/>
    <property type="gene ID" value="DME_0000631101"/>
</dbReference>
<sequence>MHCLRGGKAVLLSSNDSLTKILPHLTKSQLSEHERGNFFQIRECLRLENHWKNENKESCLTKIHSIKKAIRGLHLRRTELQKDCVAKHDFVENIKDPNQKPSFKERKCIKLDKLFINNNIWKKKQKRRRTLRKRDLKREICHQETKIWHKFCTKLSKCCSAFNKLVSRQTAMLRCSIV</sequence>
<gene>
    <name evidence="1" type="ORF">DME_LOCUS1208</name>
</gene>
<evidence type="ECO:0000313" key="1">
    <source>
        <dbReference type="EMBL" id="VDN51235.1"/>
    </source>
</evidence>
<proteinExistence type="predicted"/>
<evidence type="ECO:0000313" key="3">
    <source>
        <dbReference type="Proteomes" id="UP000274756"/>
    </source>
</evidence>
<evidence type="ECO:0000313" key="2">
    <source>
        <dbReference type="Proteomes" id="UP000038040"/>
    </source>
</evidence>
<reference evidence="4" key="1">
    <citation type="submission" date="2017-02" db="UniProtKB">
        <authorList>
            <consortium name="WormBaseParasite"/>
        </authorList>
    </citation>
    <scope>IDENTIFICATION</scope>
</reference>
<reference evidence="1 3" key="2">
    <citation type="submission" date="2018-11" db="EMBL/GenBank/DDBJ databases">
        <authorList>
            <consortium name="Pathogen Informatics"/>
        </authorList>
    </citation>
    <scope>NUCLEOTIDE SEQUENCE [LARGE SCALE GENOMIC DNA]</scope>
</reference>
<name>A0A0N4UFT0_DRAME</name>
<dbReference type="Proteomes" id="UP000274756">
    <property type="component" value="Unassembled WGS sequence"/>
</dbReference>
<protein>
    <submittedName>
        <fullName evidence="4">ATP-dependent DNA helicase</fullName>
    </submittedName>
</protein>
<evidence type="ECO:0000313" key="4">
    <source>
        <dbReference type="WBParaSite" id="DME_0000631101-mRNA-1"/>
    </source>
</evidence>
<dbReference type="AlphaFoldDB" id="A0A0N4UFT0"/>
<organism evidence="2 4">
    <name type="scientific">Dracunculus medinensis</name>
    <name type="common">Guinea worm</name>
    <dbReference type="NCBI Taxonomy" id="318479"/>
    <lineage>
        <taxon>Eukaryota</taxon>
        <taxon>Metazoa</taxon>
        <taxon>Ecdysozoa</taxon>
        <taxon>Nematoda</taxon>
        <taxon>Chromadorea</taxon>
        <taxon>Rhabditida</taxon>
        <taxon>Spirurina</taxon>
        <taxon>Dracunculoidea</taxon>
        <taxon>Dracunculidae</taxon>
        <taxon>Dracunculus</taxon>
    </lineage>
</organism>
<dbReference type="OrthoDB" id="5806405at2759"/>
<accession>A0A0N4UFT0</accession>
<dbReference type="EMBL" id="UYYG01000015">
    <property type="protein sequence ID" value="VDN51235.1"/>
    <property type="molecule type" value="Genomic_DNA"/>
</dbReference>
<dbReference type="Proteomes" id="UP000038040">
    <property type="component" value="Unplaced"/>
</dbReference>